<feature type="non-terminal residue" evidence="2">
    <location>
        <position position="136"/>
    </location>
</feature>
<accession>A0A091I4D9</accession>
<dbReference type="STRING" id="9244.A0A091I4D9"/>
<dbReference type="Proteomes" id="UP000054308">
    <property type="component" value="Unassembled WGS sequence"/>
</dbReference>
<evidence type="ECO:0000259" key="1">
    <source>
        <dbReference type="Pfam" id="PF23245"/>
    </source>
</evidence>
<dbReference type="InterPro" id="IPR057050">
    <property type="entry name" value="RRM_PARP14_2"/>
</dbReference>
<reference evidence="2 3" key="1">
    <citation type="submission" date="2014-04" db="EMBL/GenBank/DDBJ databases">
        <title>Genome evolution of avian class.</title>
        <authorList>
            <person name="Zhang G."/>
            <person name="Li C."/>
        </authorList>
    </citation>
    <scope>NUCLEOTIDE SEQUENCE [LARGE SCALE GENOMIC DNA]</scope>
    <source>
        <strain evidence="2">BGI_N300</strain>
    </source>
</reference>
<dbReference type="InterPro" id="IPR012677">
    <property type="entry name" value="Nucleotide-bd_a/b_plait_sf"/>
</dbReference>
<organism evidence="2 3">
    <name type="scientific">Calypte anna</name>
    <name type="common">Anna's hummingbird</name>
    <name type="synonym">Archilochus anna</name>
    <dbReference type="NCBI Taxonomy" id="9244"/>
    <lineage>
        <taxon>Eukaryota</taxon>
        <taxon>Metazoa</taxon>
        <taxon>Chordata</taxon>
        <taxon>Craniata</taxon>
        <taxon>Vertebrata</taxon>
        <taxon>Euteleostomi</taxon>
        <taxon>Archelosauria</taxon>
        <taxon>Archosauria</taxon>
        <taxon>Dinosauria</taxon>
        <taxon>Saurischia</taxon>
        <taxon>Theropoda</taxon>
        <taxon>Coelurosauria</taxon>
        <taxon>Aves</taxon>
        <taxon>Neognathae</taxon>
        <taxon>Neoaves</taxon>
        <taxon>Strisores</taxon>
        <taxon>Apodiformes</taxon>
        <taxon>Trochilidae</taxon>
        <taxon>Calypte</taxon>
    </lineage>
</organism>
<protein>
    <submittedName>
        <fullName evidence="2">Poly [ADP-ribose] polymerase 14</fullName>
    </submittedName>
</protein>
<dbReference type="Pfam" id="PF23245">
    <property type="entry name" value="RRM_PARP14_2"/>
    <property type="match status" value="1"/>
</dbReference>
<dbReference type="Pfam" id="PF23085">
    <property type="entry name" value="RRM_PARP14_3"/>
    <property type="match status" value="1"/>
</dbReference>
<feature type="domain" description="PARP14 second RRM" evidence="1">
    <location>
        <begin position="1"/>
        <end position="80"/>
    </location>
</feature>
<proteinExistence type="predicted"/>
<evidence type="ECO:0000313" key="2">
    <source>
        <dbReference type="EMBL" id="KFP03389.1"/>
    </source>
</evidence>
<keyword evidence="3" id="KW-1185">Reference proteome</keyword>
<evidence type="ECO:0000313" key="3">
    <source>
        <dbReference type="Proteomes" id="UP000054308"/>
    </source>
</evidence>
<sequence>SNVVLLENVQETAKEGMLILLIENISGLSDEDGDFSVEMIPENRAAVVTFTGNIDAGEFAKIFNQNYRANKQNITARCLELTKSIRAENIQPNISSDFLTVYFENKRNGNAHVVDVQQLPDEDAAIVTFSHHKGNA</sequence>
<gene>
    <name evidence="2" type="ORF">N300_03650</name>
</gene>
<dbReference type="AlphaFoldDB" id="A0A091I4D9"/>
<feature type="non-terminal residue" evidence="2">
    <location>
        <position position="1"/>
    </location>
</feature>
<name>A0A091I4D9_CALAN</name>
<dbReference type="Gene3D" id="3.30.70.330">
    <property type="match status" value="1"/>
</dbReference>
<dbReference type="EMBL" id="KL218243">
    <property type="protein sequence ID" value="KFP03389.1"/>
    <property type="molecule type" value="Genomic_DNA"/>
</dbReference>